<dbReference type="GO" id="GO:0001681">
    <property type="term" value="F:sialate O-acetylesterase activity"/>
    <property type="evidence" value="ECO:0007669"/>
    <property type="project" value="InterPro"/>
</dbReference>
<name>A0AAW4T2M7_9BACE</name>
<feature type="signal peptide" evidence="2">
    <location>
        <begin position="1"/>
        <end position="20"/>
    </location>
</feature>
<gene>
    <name evidence="4" type="ORF">LD004_17425</name>
</gene>
<sequence length="469" mass="52669">MKKQLLVIPVLLLALSHINAKVKLPSILASHMVLQQNSVVKLWGWSDKSGVVKIKTSWSAKLYVANISETGKWTVDISTSSAGGPYNIIFDDGDRLSIDDVYLGEVWFCSGQSNMEMPVKGFYGQPVINSVETIANADKNIPIRLFKVERCMSKMPQEDCNGTWNVNSPEYVADFSAVAYFFGKQLYNTLKVPIGLVNSSWGGTNITCWMSSDALKKFPDISQGYLATDEISQKPQPVTLFNGMVNPIKDFNFKGVIWYQGEANRANPEEYKLLFQSFVKDWRRLFCNDTMPFYYVQIAPYMYFKNKSNIQAALLREVQMECESIINNVGMAVLMDSGDSSTIHPSKKDIVGKRLAYKALSHTYGISSILSDSPRYALKRREGNKLVLSFDRIPLGITSFGNVLRNFEVAGSDGVFLPAEAKIVDREKVVLWNDDVKEPVHARYAFRDFVIGDLFGGNGMPVSSFRTDR</sequence>
<dbReference type="SUPFAM" id="SSF52266">
    <property type="entry name" value="SGNH hydrolase"/>
    <property type="match status" value="1"/>
</dbReference>
<evidence type="ECO:0000256" key="1">
    <source>
        <dbReference type="ARBA" id="ARBA00022801"/>
    </source>
</evidence>
<dbReference type="InterPro" id="IPR005181">
    <property type="entry name" value="SASA"/>
</dbReference>
<dbReference type="InterPro" id="IPR036514">
    <property type="entry name" value="SGNH_hydro_sf"/>
</dbReference>
<protein>
    <submittedName>
        <fullName evidence="4">Sialate O-acetylesterase</fullName>
    </submittedName>
</protein>
<evidence type="ECO:0000313" key="5">
    <source>
        <dbReference type="Proteomes" id="UP001198461"/>
    </source>
</evidence>
<evidence type="ECO:0000313" key="4">
    <source>
        <dbReference type="EMBL" id="MCA4705386.1"/>
    </source>
</evidence>
<dbReference type="InterPro" id="IPR039329">
    <property type="entry name" value="SIAE"/>
</dbReference>
<dbReference type="RefSeq" id="WP_072066934.1">
    <property type="nucleotide sequence ID" value="NZ_CP183042.1"/>
</dbReference>
<dbReference type="GO" id="GO:0005975">
    <property type="term" value="P:carbohydrate metabolic process"/>
    <property type="evidence" value="ECO:0007669"/>
    <property type="project" value="TreeGrafter"/>
</dbReference>
<dbReference type="AlphaFoldDB" id="A0AAW4T2M7"/>
<dbReference type="PANTHER" id="PTHR22901">
    <property type="entry name" value="SIALATE O-ACETYLESTERASE"/>
    <property type="match status" value="1"/>
</dbReference>
<organism evidence="4 5">
    <name type="scientific">Bacteroides xylanisolvens</name>
    <dbReference type="NCBI Taxonomy" id="371601"/>
    <lineage>
        <taxon>Bacteria</taxon>
        <taxon>Pseudomonadati</taxon>
        <taxon>Bacteroidota</taxon>
        <taxon>Bacteroidia</taxon>
        <taxon>Bacteroidales</taxon>
        <taxon>Bacteroidaceae</taxon>
        <taxon>Bacteroides</taxon>
    </lineage>
</organism>
<proteinExistence type="predicted"/>
<keyword evidence="1" id="KW-0378">Hydrolase</keyword>
<comment type="caution">
    <text evidence="4">The sequence shown here is derived from an EMBL/GenBank/DDBJ whole genome shotgun (WGS) entry which is preliminary data.</text>
</comment>
<evidence type="ECO:0000256" key="2">
    <source>
        <dbReference type="SAM" id="SignalP"/>
    </source>
</evidence>
<accession>A0AAW4T2M7</accession>
<evidence type="ECO:0000259" key="3">
    <source>
        <dbReference type="Pfam" id="PF03629"/>
    </source>
</evidence>
<dbReference type="Gene3D" id="3.40.50.1110">
    <property type="entry name" value="SGNH hydrolase"/>
    <property type="match status" value="1"/>
</dbReference>
<feature type="chain" id="PRO_5043890575" evidence="2">
    <location>
        <begin position="21"/>
        <end position="469"/>
    </location>
</feature>
<keyword evidence="2" id="KW-0732">Signal</keyword>
<reference evidence="4" key="1">
    <citation type="submission" date="2023-08" db="EMBL/GenBank/DDBJ databases">
        <title>Mucin Metabolism Genes Underlie the Key Renovations of Bacteroides xylanisolvens Genomes in Captive Great Apes.</title>
        <authorList>
            <person name="Nishida A.H."/>
        </authorList>
    </citation>
    <scope>NUCLEOTIDE SEQUENCE</scope>
    <source>
        <strain evidence="4">P13.H9</strain>
    </source>
</reference>
<dbReference type="EMBL" id="JAIWYE010000031">
    <property type="protein sequence ID" value="MCA4705386.1"/>
    <property type="molecule type" value="Genomic_DNA"/>
</dbReference>
<dbReference type="Proteomes" id="UP001198461">
    <property type="component" value="Unassembled WGS sequence"/>
</dbReference>
<feature type="domain" description="Sialate O-acetylesterase" evidence="3">
    <location>
        <begin position="105"/>
        <end position="359"/>
    </location>
</feature>
<dbReference type="PANTHER" id="PTHR22901:SF0">
    <property type="entry name" value="SIALATE O-ACETYLESTERASE"/>
    <property type="match status" value="1"/>
</dbReference>
<dbReference type="Pfam" id="PF03629">
    <property type="entry name" value="SASA"/>
    <property type="match status" value="1"/>
</dbReference>